<reference evidence="1 2" key="1">
    <citation type="submission" date="2014-09" db="EMBL/GenBank/DDBJ databases">
        <title>Draft Genome Sequence of Draconibacterium sp. JN14CK-3.</title>
        <authorList>
            <person name="Dong C."/>
            <person name="Lai Q."/>
            <person name="Shao Z."/>
        </authorList>
    </citation>
    <scope>NUCLEOTIDE SEQUENCE [LARGE SCALE GENOMIC DNA]</scope>
    <source>
        <strain evidence="1 2">JN14CK-3</strain>
    </source>
</reference>
<dbReference type="OrthoDB" id="799521at2"/>
<gene>
    <name evidence="1" type="ORF">LH29_10740</name>
</gene>
<dbReference type="AlphaFoldDB" id="A0A0D8JAN8"/>
<organism evidence="1 2">
    <name type="scientific">Draconibacterium sediminis</name>
    <dbReference type="NCBI Taxonomy" id="1544798"/>
    <lineage>
        <taxon>Bacteria</taxon>
        <taxon>Pseudomonadati</taxon>
        <taxon>Bacteroidota</taxon>
        <taxon>Bacteroidia</taxon>
        <taxon>Marinilabiliales</taxon>
        <taxon>Prolixibacteraceae</taxon>
        <taxon>Draconibacterium</taxon>
    </lineage>
</organism>
<proteinExistence type="predicted"/>
<accession>A0A0D8JAN8</accession>
<comment type="caution">
    <text evidence="1">The sequence shown here is derived from an EMBL/GenBank/DDBJ whole genome shotgun (WGS) entry which is preliminary data.</text>
</comment>
<keyword evidence="2" id="KW-1185">Reference proteome</keyword>
<dbReference type="EMBL" id="JRHC01000002">
    <property type="protein sequence ID" value="KJF43591.1"/>
    <property type="molecule type" value="Genomic_DNA"/>
</dbReference>
<name>A0A0D8JAN8_9BACT</name>
<dbReference type="RefSeq" id="WP_045029317.1">
    <property type="nucleotide sequence ID" value="NZ_JRHC01000002.1"/>
</dbReference>
<dbReference type="Proteomes" id="UP000032544">
    <property type="component" value="Unassembled WGS sequence"/>
</dbReference>
<evidence type="ECO:0000313" key="2">
    <source>
        <dbReference type="Proteomes" id="UP000032544"/>
    </source>
</evidence>
<dbReference type="STRING" id="1544798.LH29_10740"/>
<evidence type="ECO:0000313" key="1">
    <source>
        <dbReference type="EMBL" id="KJF43591.1"/>
    </source>
</evidence>
<sequence length="72" mass="8553">MDSIKFPVENLTDEEVLKEFIKRFECDGAVLIYMESNTEYGFGRWKNHQGKNWVQTLFKHIKKIDSNKISIN</sequence>
<protein>
    <submittedName>
        <fullName evidence="1">Uncharacterized protein</fullName>
    </submittedName>
</protein>